<evidence type="ECO:0000313" key="2">
    <source>
        <dbReference type="Proteomes" id="UP001159363"/>
    </source>
</evidence>
<dbReference type="Proteomes" id="UP001159363">
    <property type="component" value="Chromosome 7"/>
</dbReference>
<comment type="caution">
    <text evidence="1">The sequence shown here is derived from an EMBL/GenBank/DDBJ whole genome shotgun (WGS) entry which is preliminary data.</text>
</comment>
<proteinExistence type="predicted"/>
<keyword evidence="2" id="KW-1185">Reference proteome</keyword>
<organism evidence="1 2">
    <name type="scientific">Dryococelus australis</name>
    <dbReference type="NCBI Taxonomy" id="614101"/>
    <lineage>
        <taxon>Eukaryota</taxon>
        <taxon>Metazoa</taxon>
        <taxon>Ecdysozoa</taxon>
        <taxon>Arthropoda</taxon>
        <taxon>Hexapoda</taxon>
        <taxon>Insecta</taxon>
        <taxon>Pterygota</taxon>
        <taxon>Neoptera</taxon>
        <taxon>Polyneoptera</taxon>
        <taxon>Phasmatodea</taxon>
        <taxon>Verophasmatodea</taxon>
        <taxon>Anareolatae</taxon>
        <taxon>Phasmatidae</taxon>
        <taxon>Eurycanthinae</taxon>
        <taxon>Dryococelus</taxon>
    </lineage>
</organism>
<dbReference type="PANTHER" id="PTHR45749:SF21">
    <property type="entry name" value="DUF4371 DOMAIN-CONTAINING PROTEIN"/>
    <property type="match status" value="1"/>
</dbReference>
<reference evidence="1 2" key="1">
    <citation type="submission" date="2023-02" db="EMBL/GenBank/DDBJ databases">
        <title>LHISI_Scaffold_Assembly.</title>
        <authorList>
            <person name="Stuart O.P."/>
            <person name="Cleave R."/>
            <person name="Magrath M.J.L."/>
            <person name="Mikheyev A.S."/>
        </authorList>
    </citation>
    <scope>NUCLEOTIDE SEQUENCE [LARGE SCALE GENOMIC DNA]</scope>
    <source>
        <strain evidence="1">Daus_M_001</strain>
        <tissue evidence="1">Leg muscle</tissue>
    </source>
</reference>
<sequence>MVYLRNVSGIYKPTKSYFVFAITIQTRTRNLPHRSYELEIIRSTVNVATPLSNCIPYRAREVPSHKQQAIGSTGYAVALFVQWTDHSSKRPRYNHVVAVPALAITEFNCNATADFIQNADENADPSVLSTSKAVENADSDIPIINNTVKYTDTALPFRGESGGVVVDANGLFLELFEFSVRKDEKLQQQIMKSVPTNAKYTSPDIQNEIIKIMCRAIVDKIMTQQLLFDILYVASQQKYVSLSLNLTHKNSQNITSEILLTQNSLHFNFDKLIAQSYDGASIMKGIHSGVQELIFKKLNRNKLFLHCFDHQLHLVVVHAVEAIPELKEYFDLCEQ</sequence>
<evidence type="ECO:0000313" key="1">
    <source>
        <dbReference type="EMBL" id="KAJ8876422.1"/>
    </source>
</evidence>
<accession>A0ABQ9GWM0</accession>
<evidence type="ECO:0008006" key="3">
    <source>
        <dbReference type="Google" id="ProtNLM"/>
    </source>
</evidence>
<dbReference type="PANTHER" id="PTHR45749">
    <property type="match status" value="1"/>
</dbReference>
<protein>
    <recommendedName>
        <fullName evidence="3">DUF4371 domain-containing protein</fullName>
    </recommendedName>
</protein>
<dbReference type="EMBL" id="JARBHB010000008">
    <property type="protein sequence ID" value="KAJ8876422.1"/>
    <property type="molecule type" value="Genomic_DNA"/>
</dbReference>
<name>A0ABQ9GWM0_9NEOP</name>
<gene>
    <name evidence="1" type="ORF">PR048_020867</name>
</gene>